<keyword evidence="4" id="KW-1185">Reference proteome</keyword>
<dbReference type="RefSeq" id="WP_236133894.1">
    <property type="nucleotide sequence ID" value="NZ_JAKGTH010000008.1"/>
</dbReference>
<sequence length="638" mass="73159">MQFNHPEVLYALFLLIIPVIVHLFQLRKFKTEYFTNVKFLKRLSVKTRKSSTIKKWLLLTTRLLLLISIIFAFAEPYFPEKLSTGETGTQESLIYLDNSYSMQAKGKNGRFLESTIQELLESFPLDKPLNIFTNSAVYKNISRQELQKITYTPTQLDYNNVLLKANSLFSKDVSKKLLLISDFQEGFNMSSPSTPAKIDIYLKPLLPESRDNVRIDTAYITNQNAETITLKIDLDYLGAQPESIPVSIYNGSVLLGKSSAAFSGNSVTAVEFELKNDTLLNGRISIEDRGLTFDNSLFFSINNRPALNIISIQNIENSFLDRIFTEPEFNYAAMAATSIDFNKLNNAQVIILNEVSNLSNPLLNQLVKKEKENAVFIIIPSSLKMDNNFKNFLAQLEFKGYNQLIERERLITKIAFQHPVFKEVFEKTIDNFDYPKVYNSYNVDSHTIPILKYQNENPFLFEIHNNYFFTAALNAGNSNFSQSPLVVAAFYNMAYSALKPAQLYYELGKTNIIEVPLAQDSDQVLKMLSNNLDFIPRQQSFTTKTLITTQELPETAGNFQLYGGKEPLPSISYNVNRKESAMVYSNLKQLENITLVESLPQFYYSSGFHKEVDTFWKWFVTFALIFLILETLLLKYFK</sequence>
<dbReference type="PANTHER" id="PTHR37464">
    <property type="entry name" value="BLL2463 PROTEIN"/>
    <property type="match status" value="1"/>
</dbReference>
<keyword evidence="1" id="KW-0812">Transmembrane</keyword>
<gene>
    <name evidence="3" type="ORF">L1I30_08715</name>
</gene>
<dbReference type="PANTHER" id="PTHR37464:SF1">
    <property type="entry name" value="BLL2463 PROTEIN"/>
    <property type="match status" value="1"/>
</dbReference>
<reference evidence="3" key="1">
    <citation type="submission" date="2022-01" db="EMBL/GenBank/DDBJ databases">
        <title>Gillisia lutea sp. nov., isolated from marine plastic residues from the Malvarosa beach (Valencia, Spain).</title>
        <authorList>
            <person name="Vidal-Verdu A."/>
            <person name="Molina-Menor E."/>
            <person name="Satari L."/>
            <person name="Pascual J."/>
            <person name="Pereto J."/>
            <person name="Porcar M."/>
        </authorList>
    </citation>
    <scope>NUCLEOTIDE SEQUENCE</scope>
    <source>
        <strain evidence="3">M10.2A</strain>
    </source>
</reference>
<feature type="transmembrane region" description="Helical" evidence="1">
    <location>
        <begin position="615"/>
        <end position="637"/>
    </location>
</feature>
<name>A0ABS9EIX2_9FLAO</name>
<dbReference type="Pfam" id="PF07584">
    <property type="entry name" value="BatA"/>
    <property type="match status" value="1"/>
</dbReference>
<accession>A0ABS9EIX2</accession>
<evidence type="ECO:0000313" key="4">
    <source>
        <dbReference type="Proteomes" id="UP001179363"/>
    </source>
</evidence>
<dbReference type="InterPro" id="IPR024163">
    <property type="entry name" value="Aerotolerance_reg_N"/>
</dbReference>
<evidence type="ECO:0000313" key="3">
    <source>
        <dbReference type="EMBL" id="MCF4101745.1"/>
    </source>
</evidence>
<feature type="transmembrane region" description="Helical" evidence="1">
    <location>
        <begin position="6"/>
        <end position="24"/>
    </location>
</feature>
<dbReference type="InterPro" id="IPR011933">
    <property type="entry name" value="Double_TM_dom"/>
</dbReference>
<comment type="caution">
    <text evidence="3">The sequence shown here is derived from an EMBL/GenBank/DDBJ whole genome shotgun (WGS) entry which is preliminary data.</text>
</comment>
<dbReference type="NCBIfam" id="TIGR02226">
    <property type="entry name" value="two_anch"/>
    <property type="match status" value="1"/>
</dbReference>
<protein>
    <submittedName>
        <fullName evidence="3">BatA domain-containing protein</fullName>
    </submittedName>
</protein>
<evidence type="ECO:0000256" key="1">
    <source>
        <dbReference type="SAM" id="Phobius"/>
    </source>
</evidence>
<dbReference type="Proteomes" id="UP001179363">
    <property type="component" value="Unassembled WGS sequence"/>
</dbReference>
<keyword evidence="1" id="KW-1133">Transmembrane helix</keyword>
<evidence type="ECO:0000259" key="2">
    <source>
        <dbReference type="Pfam" id="PF07584"/>
    </source>
</evidence>
<dbReference type="EMBL" id="JAKGTH010000008">
    <property type="protein sequence ID" value="MCF4101745.1"/>
    <property type="molecule type" value="Genomic_DNA"/>
</dbReference>
<keyword evidence="1" id="KW-0472">Membrane</keyword>
<feature type="domain" description="Aerotolerance regulator N-terminal" evidence="2">
    <location>
        <begin position="1"/>
        <end position="76"/>
    </location>
</feature>
<feature type="transmembrane region" description="Helical" evidence="1">
    <location>
        <begin position="56"/>
        <end position="74"/>
    </location>
</feature>
<organism evidence="3 4">
    <name type="scientific">Gillisia lutea</name>
    <dbReference type="NCBI Taxonomy" id="2909668"/>
    <lineage>
        <taxon>Bacteria</taxon>
        <taxon>Pseudomonadati</taxon>
        <taxon>Bacteroidota</taxon>
        <taxon>Flavobacteriia</taxon>
        <taxon>Flavobacteriales</taxon>
        <taxon>Flavobacteriaceae</taxon>
        <taxon>Gillisia</taxon>
    </lineage>
</organism>
<proteinExistence type="predicted"/>